<keyword evidence="5" id="KW-0968">Cytoplasmic vesicle</keyword>
<reference evidence="11" key="1">
    <citation type="submission" date="2016-04" db="UniProtKB">
        <authorList>
            <consortium name="WormBaseParasite"/>
        </authorList>
    </citation>
    <scope>IDENTIFICATION</scope>
</reference>
<feature type="transmembrane region" description="Helical" evidence="7">
    <location>
        <begin position="119"/>
        <end position="143"/>
    </location>
</feature>
<evidence type="ECO:0000313" key="11">
    <source>
        <dbReference type="WBParaSite" id="NBR_0001363601-mRNA-1"/>
    </source>
</evidence>
<keyword evidence="4 7" id="KW-0472">Membrane</keyword>
<reference evidence="9 10" key="2">
    <citation type="submission" date="2018-11" db="EMBL/GenBank/DDBJ databases">
        <authorList>
            <consortium name="Pathogen Informatics"/>
        </authorList>
    </citation>
    <scope>NUCLEOTIDE SEQUENCE [LARGE SCALE GENOMIC DNA]</scope>
</reference>
<dbReference type="STRING" id="27835.A0A158R1E7"/>
<dbReference type="GO" id="GO:0005634">
    <property type="term" value="C:nucleus"/>
    <property type="evidence" value="ECO:0007669"/>
    <property type="project" value="TreeGrafter"/>
</dbReference>
<feature type="compositionally biased region" description="Acidic residues" evidence="6">
    <location>
        <begin position="454"/>
        <end position="472"/>
    </location>
</feature>
<sequence length="616" mass="69400">MSDEYDVVCDNSSTATSTASSFENVSASLASDSFSVAATRGTEESADESTSDVEKEDEELTERPQPSEQDQFYTAAHARNAIKNLIRFTAAMFVLPLLTMFTTYHYIFRDYFHLPPDQAMLYAGMCGVAVVFIIIIVFIYVAYNEEKEDERIKLASKKKSCVFTRMIARRALITCEIIAIQVETARRFQLRFGLQFLSLSEFREPLATMDELIPNLRDERVQGAVKNLLVYSIVILLVPLGSMFLLKRFMFEGSHSLHLPVYLGFGNNLENDDLYRLRSIFLPLGKIGGKPSWLNPKFLPTSADLQCKVCHKAMCFLIQIYATGDNDPPHSFHRALFVFICRDPQCSKSNDASNIAVFRCCLPRSNPFYSFEGPMDPDLDGDVADPRLPDDAPNLCRICGCYASKKCGKCGVSCSDTDVPKAPITNPANAFLFKEYGIEMDQEYVPAKFLEGISDDDDCDDEDDDVANDGESEEVRRKRLAEFEAFVAKNKIKNDDFKTEDVEDAVADQKNDKRFERFNQFLNLNPTQILRYQRSGTPLIATDRAPPPGTPPACENCGAPRSFELQLMPHLLSLIGVDQIGHSIDWASLYIFTCSRTCEIENNGYAREFVCKQDFV</sequence>
<evidence type="ECO:0000256" key="5">
    <source>
        <dbReference type="ARBA" id="ARBA00023329"/>
    </source>
</evidence>
<evidence type="ECO:0000259" key="8">
    <source>
        <dbReference type="Pfam" id="PF04194"/>
    </source>
</evidence>
<feature type="compositionally biased region" description="Low complexity" evidence="6">
    <location>
        <begin position="12"/>
        <end position="21"/>
    </location>
</feature>
<feature type="transmembrane region" description="Helical" evidence="7">
    <location>
        <begin position="85"/>
        <end position="107"/>
    </location>
</feature>
<dbReference type="Proteomes" id="UP000271162">
    <property type="component" value="Unassembled WGS sequence"/>
</dbReference>
<dbReference type="WBParaSite" id="NBR_0001363601-mRNA-1">
    <property type="protein sequence ID" value="NBR_0001363601-mRNA-1"/>
    <property type="gene ID" value="NBR_0001363601"/>
</dbReference>
<dbReference type="PANTHER" id="PTHR12298">
    <property type="entry name" value="PCDC2 PROGRAMMED CELL DEATH PROTEIN 2 -RELATED"/>
    <property type="match status" value="1"/>
</dbReference>
<gene>
    <name evidence="9" type="ORF">NBR_LOCUS13637</name>
</gene>
<dbReference type="PANTHER" id="PTHR12298:SF4">
    <property type="entry name" value="PROGRAMMED CELL DEATH PROTEIN 2"/>
    <property type="match status" value="1"/>
</dbReference>
<dbReference type="Pfam" id="PF04194">
    <property type="entry name" value="PDCD2_C"/>
    <property type="match status" value="1"/>
</dbReference>
<keyword evidence="3 7" id="KW-1133">Transmembrane helix</keyword>
<feature type="transmembrane region" description="Helical" evidence="7">
    <location>
        <begin position="228"/>
        <end position="246"/>
    </location>
</feature>
<keyword evidence="1 7" id="KW-0812">Transmembrane</keyword>
<dbReference type="InterPro" id="IPR019013">
    <property type="entry name" value="Vma21"/>
</dbReference>
<proteinExistence type="predicted"/>
<keyword evidence="10" id="KW-1185">Reference proteome</keyword>
<evidence type="ECO:0000256" key="3">
    <source>
        <dbReference type="ARBA" id="ARBA00022989"/>
    </source>
</evidence>
<evidence type="ECO:0000313" key="10">
    <source>
        <dbReference type="Proteomes" id="UP000271162"/>
    </source>
</evidence>
<feature type="compositionally biased region" description="Acidic residues" evidence="6">
    <location>
        <begin position="44"/>
        <end position="60"/>
    </location>
</feature>
<dbReference type="InterPro" id="IPR007320">
    <property type="entry name" value="PDCD2_C"/>
</dbReference>
<accession>A0A158R1E7</accession>
<dbReference type="Pfam" id="PF09446">
    <property type="entry name" value="VMA21"/>
    <property type="match status" value="1"/>
</dbReference>
<evidence type="ECO:0000256" key="1">
    <source>
        <dbReference type="ARBA" id="ARBA00022692"/>
    </source>
</evidence>
<feature type="domain" description="Programmed cell death protein 2 C-terminal" evidence="8">
    <location>
        <begin position="512"/>
        <end position="614"/>
    </location>
</feature>
<protein>
    <submittedName>
        <fullName evidence="11">PDCD2_C domain-containing protein</fullName>
    </submittedName>
</protein>
<evidence type="ECO:0000256" key="4">
    <source>
        <dbReference type="ARBA" id="ARBA00023136"/>
    </source>
</evidence>
<keyword evidence="2" id="KW-0256">Endoplasmic reticulum</keyword>
<evidence type="ECO:0000256" key="2">
    <source>
        <dbReference type="ARBA" id="ARBA00022824"/>
    </source>
</evidence>
<dbReference type="EMBL" id="UYSL01021102">
    <property type="protein sequence ID" value="VDL77226.1"/>
    <property type="molecule type" value="Genomic_DNA"/>
</dbReference>
<feature type="region of interest" description="Disordered" evidence="6">
    <location>
        <begin position="1"/>
        <end position="22"/>
    </location>
</feature>
<evidence type="ECO:0000313" key="9">
    <source>
        <dbReference type="EMBL" id="VDL77226.1"/>
    </source>
</evidence>
<evidence type="ECO:0000256" key="7">
    <source>
        <dbReference type="SAM" id="Phobius"/>
    </source>
</evidence>
<dbReference type="AlphaFoldDB" id="A0A158R1E7"/>
<name>A0A158R1E7_NIPBR</name>
<dbReference type="GO" id="GO:0070072">
    <property type="term" value="P:vacuolar proton-transporting V-type ATPase complex assembly"/>
    <property type="evidence" value="ECO:0007669"/>
    <property type="project" value="InterPro"/>
</dbReference>
<dbReference type="GO" id="GO:0031410">
    <property type="term" value="C:cytoplasmic vesicle"/>
    <property type="evidence" value="ECO:0007669"/>
    <property type="project" value="UniProtKB-KW"/>
</dbReference>
<evidence type="ECO:0000256" key="6">
    <source>
        <dbReference type="SAM" id="MobiDB-lite"/>
    </source>
</evidence>
<feature type="region of interest" description="Disordered" evidence="6">
    <location>
        <begin position="454"/>
        <end position="473"/>
    </location>
</feature>
<organism evidence="11">
    <name type="scientific">Nippostrongylus brasiliensis</name>
    <name type="common">Rat hookworm</name>
    <dbReference type="NCBI Taxonomy" id="27835"/>
    <lineage>
        <taxon>Eukaryota</taxon>
        <taxon>Metazoa</taxon>
        <taxon>Ecdysozoa</taxon>
        <taxon>Nematoda</taxon>
        <taxon>Chromadorea</taxon>
        <taxon>Rhabditida</taxon>
        <taxon>Rhabditina</taxon>
        <taxon>Rhabditomorpha</taxon>
        <taxon>Strongyloidea</taxon>
        <taxon>Heligmosomidae</taxon>
        <taxon>Nippostrongylus</taxon>
    </lineage>
</organism>
<feature type="region of interest" description="Disordered" evidence="6">
    <location>
        <begin position="35"/>
        <end position="69"/>
    </location>
</feature>